<keyword evidence="1" id="KW-0378">Hydrolase</keyword>
<dbReference type="GO" id="GO:0047617">
    <property type="term" value="F:fatty acyl-CoA hydrolase activity"/>
    <property type="evidence" value="ECO:0007669"/>
    <property type="project" value="TreeGrafter"/>
</dbReference>
<dbReference type="SUPFAM" id="SSF54637">
    <property type="entry name" value="Thioesterase/thiol ester dehydrase-isomerase"/>
    <property type="match status" value="1"/>
</dbReference>
<dbReference type="CDD" id="cd00586">
    <property type="entry name" value="4HBT"/>
    <property type="match status" value="1"/>
</dbReference>
<accession>A0A2T2YEA1</accession>
<protein>
    <submittedName>
        <fullName evidence="2">Acyl-CoA thioesterase</fullName>
    </submittedName>
</protein>
<keyword evidence="3" id="KW-1185">Reference proteome</keyword>
<dbReference type="InterPro" id="IPR050563">
    <property type="entry name" value="4-hydroxybenzoyl-CoA_TE"/>
</dbReference>
<dbReference type="Gene3D" id="3.10.129.10">
    <property type="entry name" value="Hotdog Thioesterase"/>
    <property type="match status" value="1"/>
</dbReference>
<dbReference type="RefSeq" id="WP_106928879.1">
    <property type="nucleotide sequence ID" value="NZ_PYFT01000001.1"/>
</dbReference>
<reference evidence="2 3" key="1">
    <citation type="submission" date="2018-03" db="EMBL/GenBank/DDBJ databases">
        <title>Adhaeribacter sp. HMF7605 Genome sequencing and assembly.</title>
        <authorList>
            <person name="Kang H."/>
            <person name="Kang J."/>
            <person name="Cha I."/>
            <person name="Kim H."/>
            <person name="Joh K."/>
        </authorList>
    </citation>
    <scope>NUCLEOTIDE SEQUENCE [LARGE SCALE GENOMIC DNA]</scope>
    <source>
        <strain evidence="2 3">HMF7605</strain>
    </source>
</reference>
<name>A0A2T2YEA1_9BACT</name>
<evidence type="ECO:0000256" key="1">
    <source>
        <dbReference type="ARBA" id="ARBA00022801"/>
    </source>
</evidence>
<dbReference type="Proteomes" id="UP000240357">
    <property type="component" value="Unassembled WGS sequence"/>
</dbReference>
<dbReference type="AlphaFoldDB" id="A0A2T2YEA1"/>
<dbReference type="PANTHER" id="PTHR31793">
    <property type="entry name" value="4-HYDROXYBENZOYL-COA THIOESTERASE FAMILY MEMBER"/>
    <property type="match status" value="1"/>
</dbReference>
<dbReference type="Pfam" id="PF13279">
    <property type="entry name" value="4HBT_2"/>
    <property type="match status" value="1"/>
</dbReference>
<dbReference type="EMBL" id="PYFT01000001">
    <property type="protein sequence ID" value="PSR53840.1"/>
    <property type="molecule type" value="Genomic_DNA"/>
</dbReference>
<evidence type="ECO:0000313" key="2">
    <source>
        <dbReference type="EMBL" id="PSR53840.1"/>
    </source>
</evidence>
<proteinExistence type="predicted"/>
<comment type="caution">
    <text evidence="2">The sequence shown here is derived from an EMBL/GenBank/DDBJ whole genome shotgun (WGS) entry which is preliminary data.</text>
</comment>
<dbReference type="PANTHER" id="PTHR31793:SF37">
    <property type="entry name" value="ACYL-COA THIOESTER HYDROLASE YBGC"/>
    <property type="match status" value="1"/>
</dbReference>
<gene>
    <name evidence="2" type="ORF">AHMF7605_10065</name>
</gene>
<evidence type="ECO:0000313" key="3">
    <source>
        <dbReference type="Proteomes" id="UP000240357"/>
    </source>
</evidence>
<sequence>MEENHKQNQNKFSHLVKVRDEDIDILGHVNNVVYLRWVQEVATAHWEHAAPNNIKSLYLWVVLRHEIDYHRPAFLNDEIQGFTWVGTHQGAKFERFVSLYRAGTDQLLASAKTTWCLLDAVTMRPKRIEQDILDIL</sequence>
<organism evidence="2 3">
    <name type="scientific">Adhaeribacter arboris</name>
    <dbReference type="NCBI Taxonomy" id="2072846"/>
    <lineage>
        <taxon>Bacteria</taxon>
        <taxon>Pseudomonadati</taxon>
        <taxon>Bacteroidota</taxon>
        <taxon>Cytophagia</taxon>
        <taxon>Cytophagales</taxon>
        <taxon>Hymenobacteraceae</taxon>
        <taxon>Adhaeribacter</taxon>
    </lineage>
</organism>
<dbReference type="OrthoDB" id="9801517at2"/>
<dbReference type="InterPro" id="IPR029069">
    <property type="entry name" value="HotDog_dom_sf"/>
</dbReference>